<keyword evidence="1" id="KW-1133">Transmembrane helix</keyword>
<name>A0A3S5BDE3_9PLAT</name>
<protein>
    <submittedName>
        <fullName evidence="2">Uncharacterized protein</fullName>
    </submittedName>
</protein>
<evidence type="ECO:0000313" key="2">
    <source>
        <dbReference type="EMBL" id="VEL20267.1"/>
    </source>
</evidence>
<gene>
    <name evidence="2" type="ORF">PXEA_LOCUS13707</name>
</gene>
<accession>A0A3S5BDE3</accession>
<dbReference type="Proteomes" id="UP000784294">
    <property type="component" value="Unassembled WGS sequence"/>
</dbReference>
<dbReference type="EMBL" id="CAAALY010045609">
    <property type="protein sequence ID" value="VEL20267.1"/>
    <property type="molecule type" value="Genomic_DNA"/>
</dbReference>
<evidence type="ECO:0000313" key="3">
    <source>
        <dbReference type="Proteomes" id="UP000784294"/>
    </source>
</evidence>
<keyword evidence="1" id="KW-0812">Transmembrane</keyword>
<keyword evidence="1" id="KW-0472">Membrane</keyword>
<keyword evidence="3" id="KW-1185">Reference proteome</keyword>
<comment type="caution">
    <text evidence="2">The sequence shown here is derived from an EMBL/GenBank/DDBJ whole genome shotgun (WGS) entry which is preliminary data.</text>
</comment>
<sequence>MVLRIARLTDNADYGAGEMSGNVPRPRRAIFLLKKNIHTHAYILSHGISYVPLFALALTRVNWIRL</sequence>
<dbReference type="AlphaFoldDB" id="A0A3S5BDE3"/>
<organism evidence="2 3">
    <name type="scientific">Protopolystoma xenopodis</name>
    <dbReference type="NCBI Taxonomy" id="117903"/>
    <lineage>
        <taxon>Eukaryota</taxon>
        <taxon>Metazoa</taxon>
        <taxon>Spiralia</taxon>
        <taxon>Lophotrochozoa</taxon>
        <taxon>Platyhelminthes</taxon>
        <taxon>Monogenea</taxon>
        <taxon>Polyopisthocotylea</taxon>
        <taxon>Polystomatidea</taxon>
        <taxon>Polystomatidae</taxon>
        <taxon>Protopolystoma</taxon>
    </lineage>
</organism>
<feature type="transmembrane region" description="Helical" evidence="1">
    <location>
        <begin position="41"/>
        <end position="63"/>
    </location>
</feature>
<evidence type="ECO:0000256" key="1">
    <source>
        <dbReference type="SAM" id="Phobius"/>
    </source>
</evidence>
<reference evidence="2" key="1">
    <citation type="submission" date="2018-11" db="EMBL/GenBank/DDBJ databases">
        <authorList>
            <consortium name="Pathogen Informatics"/>
        </authorList>
    </citation>
    <scope>NUCLEOTIDE SEQUENCE</scope>
</reference>
<proteinExistence type="predicted"/>